<evidence type="ECO:0000313" key="4">
    <source>
        <dbReference type="Proteomes" id="UP001500443"/>
    </source>
</evidence>
<keyword evidence="4" id="KW-1185">Reference proteome</keyword>
<accession>A0ABP5JNX3</accession>
<keyword evidence="2" id="KW-0812">Transmembrane</keyword>
<feature type="transmembrane region" description="Helical" evidence="2">
    <location>
        <begin position="43"/>
        <end position="60"/>
    </location>
</feature>
<feature type="compositionally biased region" description="Pro residues" evidence="1">
    <location>
        <begin position="83"/>
        <end position="103"/>
    </location>
</feature>
<feature type="compositionally biased region" description="Low complexity" evidence="1">
    <location>
        <begin position="71"/>
        <end position="82"/>
    </location>
</feature>
<evidence type="ECO:0000313" key="3">
    <source>
        <dbReference type="EMBL" id="GAA2118151.1"/>
    </source>
</evidence>
<protein>
    <submittedName>
        <fullName evidence="3">Uncharacterized protein</fullName>
    </submittedName>
</protein>
<comment type="caution">
    <text evidence="3">The sequence shown here is derived from an EMBL/GenBank/DDBJ whole genome shotgun (WGS) entry which is preliminary data.</text>
</comment>
<sequence>MKIFGWVLFVCGLYFLVQGFAMPMIAERSDVESIEFQQIRESSSYLGIGLMIGAVACGVLDRSPGASGQRAAQPPSYPAQQPYGPPQPPPQQPHGGWGPPPAG</sequence>
<name>A0ABP5JNX3_9ACTN</name>
<organism evidence="3 4">
    <name type="scientific">Streptomyces synnematoformans</name>
    <dbReference type="NCBI Taxonomy" id="415721"/>
    <lineage>
        <taxon>Bacteria</taxon>
        <taxon>Bacillati</taxon>
        <taxon>Actinomycetota</taxon>
        <taxon>Actinomycetes</taxon>
        <taxon>Kitasatosporales</taxon>
        <taxon>Streptomycetaceae</taxon>
        <taxon>Streptomyces</taxon>
    </lineage>
</organism>
<evidence type="ECO:0000256" key="1">
    <source>
        <dbReference type="SAM" id="MobiDB-lite"/>
    </source>
</evidence>
<feature type="region of interest" description="Disordered" evidence="1">
    <location>
        <begin position="64"/>
        <end position="103"/>
    </location>
</feature>
<gene>
    <name evidence="3" type="ORF">GCM10009802_19610</name>
</gene>
<proteinExistence type="predicted"/>
<keyword evidence="2" id="KW-0472">Membrane</keyword>
<dbReference type="Proteomes" id="UP001500443">
    <property type="component" value="Unassembled WGS sequence"/>
</dbReference>
<evidence type="ECO:0000256" key="2">
    <source>
        <dbReference type="SAM" id="Phobius"/>
    </source>
</evidence>
<reference evidence="4" key="1">
    <citation type="journal article" date="2019" name="Int. J. Syst. Evol. Microbiol.">
        <title>The Global Catalogue of Microorganisms (GCM) 10K type strain sequencing project: providing services to taxonomists for standard genome sequencing and annotation.</title>
        <authorList>
            <consortium name="The Broad Institute Genomics Platform"/>
            <consortium name="The Broad Institute Genome Sequencing Center for Infectious Disease"/>
            <person name="Wu L."/>
            <person name="Ma J."/>
        </authorList>
    </citation>
    <scope>NUCLEOTIDE SEQUENCE [LARGE SCALE GENOMIC DNA]</scope>
    <source>
        <strain evidence="4">JCM 15481</strain>
    </source>
</reference>
<dbReference type="RefSeq" id="WP_027756651.1">
    <property type="nucleotide sequence ID" value="NZ_BAAAPF010000040.1"/>
</dbReference>
<dbReference type="EMBL" id="BAAAPF010000040">
    <property type="protein sequence ID" value="GAA2118151.1"/>
    <property type="molecule type" value="Genomic_DNA"/>
</dbReference>
<keyword evidence="2" id="KW-1133">Transmembrane helix</keyword>